<protein>
    <submittedName>
        <fullName evidence="7">Phosphate:Na+ symporter</fullName>
    </submittedName>
</protein>
<dbReference type="InterPro" id="IPR003841">
    <property type="entry name" value="Na/Pi_transpt"/>
</dbReference>
<dbReference type="OrthoDB" id="9763003at2"/>
<dbReference type="Pfam" id="PF02690">
    <property type="entry name" value="Na_Pi_cotrans"/>
    <property type="match status" value="2"/>
</dbReference>
<dbReference type="GO" id="GO:0005436">
    <property type="term" value="F:sodium:phosphate symporter activity"/>
    <property type="evidence" value="ECO:0007669"/>
    <property type="project" value="InterPro"/>
</dbReference>
<evidence type="ECO:0000256" key="6">
    <source>
        <dbReference type="SAM" id="Phobius"/>
    </source>
</evidence>
<keyword evidence="8" id="KW-1185">Reference proteome</keyword>
<keyword evidence="2" id="KW-1003">Cell membrane</keyword>
<feature type="transmembrane region" description="Helical" evidence="6">
    <location>
        <begin position="47"/>
        <end position="74"/>
    </location>
</feature>
<feature type="transmembrane region" description="Helical" evidence="6">
    <location>
        <begin position="242"/>
        <end position="262"/>
    </location>
</feature>
<dbReference type="GO" id="GO:0005886">
    <property type="term" value="C:plasma membrane"/>
    <property type="evidence" value="ECO:0007669"/>
    <property type="project" value="UniProtKB-SubCell"/>
</dbReference>
<organism evidence="7 8">
    <name type="scientific">Ureibacillus xyleni</name>
    <dbReference type="NCBI Taxonomy" id="614648"/>
    <lineage>
        <taxon>Bacteria</taxon>
        <taxon>Bacillati</taxon>
        <taxon>Bacillota</taxon>
        <taxon>Bacilli</taxon>
        <taxon>Bacillales</taxon>
        <taxon>Caryophanaceae</taxon>
        <taxon>Ureibacillus</taxon>
    </lineage>
</organism>
<evidence type="ECO:0000256" key="1">
    <source>
        <dbReference type="ARBA" id="ARBA00004651"/>
    </source>
</evidence>
<dbReference type="InterPro" id="IPR004633">
    <property type="entry name" value="NaPi_cotrn-rel/YqeW-like"/>
</dbReference>
<keyword evidence="4 6" id="KW-1133">Transmembrane helix</keyword>
<comment type="subcellular location">
    <subcellularLocation>
        <location evidence="1">Cell membrane</location>
        <topology evidence="1">Multi-pass membrane protein</topology>
    </subcellularLocation>
</comment>
<evidence type="ECO:0000313" key="8">
    <source>
        <dbReference type="Proteomes" id="UP000219636"/>
    </source>
</evidence>
<evidence type="ECO:0000313" key="7">
    <source>
        <dbReference type="EMBL" id="SOB98546.1"/>
    </source>
</evidence>
<dbReference type="NCBIfam" id="NF037997">
    <property type="entry name" value="Na_Pi_symport"/>
    <property type="match status" value="1"/>
</dbReference>
<sequence>MFQISLFTLLIGLFLFGMFLLRKGLFNLSSKKLEKSLVTLTNKPWKGLLLGIFVTSILQSSSAVSIITVGLVAAKVLSFSQSIGVILGANIGTTVTAELITLNIDSLIIPLAIMGAILLLFKKNGLRNSGLALIGISAIFGAMWGFERLATPLRGLAYIDKLFLTLDGNLFYAVVAGALLTALIQSSTATTGIMMGFLAAGTMNLDTGVAIVLGANIGTCLDAWLASLGSGREGKLTAYSHIWLNVLGVVIFYPFIGMLATIGTKLSQHPDVQLAHISVIFNVVSSLMILPFTKQFASFIEKIHGRQ</sequence>
<reference evidence="8" key="1">
    <citation type="submission" date="2017-08" db="EMBL/GenBank/DDBJ databases">
        <authorList>
            <person name="Varghese N."/>
            <person name="Submissions S."/>
        </authorList>
    </citation>
    <scope>NUCLEOTIDE SEQUENCE [LARGE SCALE GENOMIC DNA]</scope>
    <source>
        <strain evidence="8">JC22</strain>
    </source>
</reference>
<dbReference type="PANTHER" id="PTHR10010:SF46">
    <property type="entry name" value="SODIUM-DEPENDENT PHOSPHATE TRANSPORT PROTEIN 2B"/>
    <property type="match status" value="1"/>
</dbReference>
<dbReference type="EMBL" id="OBMQ01000002">
    <property type="protein sequence ID" value="SOB98546.1"/>
    <property type="molecule type" value="Genomic_DNA"/>
</dbReference>
<dbReference type="RefSeq" id="WP_097072410.1">
    <property type="nucleotide sequence ID" value="NZ_OBMQ01000002.1"/>
</dbReference>
<feature type="transmembrane region" description="Helical" evidence="6">
    <location>
        <begin position="6"/>
        <end position="26"/>
    </location>
</feature>
<dbReference type="NCBIfam" id="TIGR00704">
    <property type="entry name" value="NaPi_cotrn_rel"/>
    <property type="match status" value="1"/>
</dbReference>
<feature type="transmembrane region" description="Helical" evidence="6">
    <location>
        <begin position="100"/>
        <end position="121"/>
    </location>
</feature>
<name>A0A285RWW0_9BACL</name>
<keyword evidence="5 6" id="KW-0472">Membrane</keyword>
<accession>A0A285RWW0</accession>
<feature type="transmembrane region" description="Helical" evidence="6">
    <location>
        <begin position="274"/>
        <end position="292"/>
    </location>
</feature>
<feature type="transmembrane region" description="Helical" evidence="6">
    <location>
        <begin position="128"/>
        <end position="146"/>
    </location>
</feature>
<dbReference type="Proteomes" id="UP000219636">
    <property type="component" value="Unassembled WGS sequence"/>
</dbReference>
<dbReference type="PANTHER" id="PTHR10010">
    <property type="entry name" value="SOLUTE CARRIER FAMILY 34 SODIUM PHOSPHATE , MEMBER 2-RELATED"/>
    <property type="match status" value="1"/>
</dbReference>
<feature type="transmembrane region" description="Helical" evidence="6">
    <location>
        <begin position="170"/>
        <end position="197"/>
    </location>
</feature>
<dbReference type="AlphaFoldDB" id="A0A285RWW0"/>
<evidence type="ECO:0000256" key="5">
    <source>
        <dbReference type="ARBA" id="ARBA00023136"/>
    </source>
</evidence>
<evidence type="ECO:0000256" key="3">
    <source>
        <dbReference type="ARBA" id="ARBA00022692"/>
    </source>
</evidence>
<evidence type="ECO:0000256" key="4">
    <source>
        <dbReference type="ARBA" id="ARBA00022989"/>
    </source>
</evidence>
<gene>
    <name evidence="7" type="ORF">SAMN05880501_10243</name>
</gene>
<dbReference type="GO" id="GO:0044341">
    <property type="term" value="P:sodium-dependent phosphate transport"/>
    <property type="evidence" value="ECO:0007669"/>
    <property type="project" value="InterPro"/>
</dbReference>
<proteinExistence type="predicted"/>
<evidence type="ECO:0000256" key="2">
    <source>
        <dbReference type="ARBA" id="ARBA00022475"/>
    </source>
</evidence>
<keyword evidence="3 6" id="KW-0812">Transmembrane</keyword>